<reference evidence="1 2" key="1">
    <citation type="journal article" date="2021" name="Hortic Res">
        <title>Chromosome-scale assembly of the Dendrobium chrysotoxum genome enhances the understanding of orchid evolution.</title>
        <authorList>
            <person name="Zhang Y."/>
            <person name="Zhang G.Q."/>
            <person name="Zhang D."/>
            <person name="Liu X.D."/>
            <person name="Xu X.Y."/>
            <person name="Sun W.H."/>
            <person name="Yu X."/>
            <person name="Zhu X."/>
            <person name="Wang Z.W."/>
            <person name="Zhao X."/>
            <person name="Zhong W.Y."/>
            <person name="Chen H."/>
            <person name="Yin W.L."/>
            <person name="Huang T."/>
            <person name="Niu S.C."/>
            <person name="Liu Z.J."/>
        </authorList>
    </citation>
    <scope>NUCLEOTIDE SEQUENCE [LARGE SCALE GENOMIC DNA]</scope>
    <source>
        <strain evidence="1">Lindl</strain>
    </source>
</reference>
<dbReference type="AlphaFoldDB" id="A0AAV7H2B6"/>
<dbReference type="EMBL" id="JAGFBR010000009">
    <property type="protein sequence ID" value="KAH0462189.1"/>
    <property type="molecule type" value="Genomic_DNA"/>
</dbReference>
<proteinExistence type="predicted"/>
<evidence type="ECO:0000313" key="1">
    <source>
        <dbReference type="EMBL" id="KAH0462189.1"/>
    </source>
</evidence>
<sequence>MKKVGRIRVLKRNVNVEVEKMIVSNLKIQVNFLRQVDNKIVRYMAGIERINIDMFVWSAEP</sequence>
<dbReference type="Proteomes" id="UP000775213">
    <property type="component" value="Unassembled WGS sequence"/>
</dbReference>
<accession>A0AAV7H2B6</accession>
<keyword evidence="2" id="KW-1185">Reference proteome</keyword>
<organism evidence="1 2">
    <name type="scientific">Dendrobium chrysotoxum</name>
    <name type="common">Orchid</name>
    <dbReference type="NCBI Taxonomy" id="161865"/>
    <lineage>
        <taxon>Eukaryota</taxon>
        <taxon>Viridiplantae</taxon>
        <taxon>Streptophyta</taxon>
        <taxon>Embryophyta</taxon>
        <taxon>Tracheophyta</taxon>
        <taxon>Spermatophyta</taxon>
        <taxon>Magnoliopsida</taxon>
        <taxon>Liliopsida</taxon>
        <taxon>Asparagales</taxon>
        <taxon>Orchidaceae</taxon>
        <taxon>Epidendroideae</taxon>
        <taxon>Malaxideae</taxon>
        <taxon>Dendrobiinae</taxon>
        <taxon>Dendrobium</taxon>
    </lineage>
</organism>
<protein>
    <submittedName>
        <fullName evidence="1">Uncharacterized protein</fullName>
    </submittedName>
</protein>
<gene>
    <name evidence="1" type="ORF">IEQ34_009764</name>
</gene>
<name>A0AAV7H2B6_DENCH</name>
<evidence type="ECO:0000313" key="2">
    <source>
        <dbReference type="Proteomes" id="UP000775213"/>
    </source>
</evidence>
<comment type="caution">
    <text evidence="1">The sequence shown here is derived from an EMBL/GenBank/DDBJ whole genome shotgun (WGS) entry which is preliminary data.</text>
</comment>